<sequence>MEAMIAFSSDWRSRQNALLESERPRLRIRPLRRLPIAFGLCTDLAAVLVGVGFQEAGPSPHGGITCTFTFLAGSGTSSLESSATGLCSSPSSTKPIPERAVSSAVSPSARPFGAHRSPTNAPCIVYASCPVFRT</sequence>
<feature type="region of interest" description="Disordered" evidence="1">
    <location>
        <begin position="83"/>
        <end position="102"/>
    </location>
</feature>
<organism evidence="2 3">
    <name type="scientific">Candidatus Protofrankia californiensis</name>
    <dbReference type="NCBI Taxonomy" id="1839754"/>
    <lineage>
        <taxon>Bacteria</taxon>
        <taxon>Bacillati</taxon>
        <taxon>Actinomycetota</taxon>
        <taxon>Actinomycetes</taxon>
        <taxon>Frankiales</taxon>
        <taxon>Frankiaceae</taxon>
        <taxon>Protofrankia</taxon>
    </lineage>
</organism>
<proteinExistence type="predicted"/>
<keyword evidence="3" id="KW-1185">Reference proteome</keyword>
<protein>
    <submittedName>
        <fullName evidence="2">Uncharacterized protein</fullName>
    </submittedName>
</protein>
<accession>A0A1C3NZJ1</accession>
<evidence type="ECO:0000313" key="2">
    <source>
        <dbReference type="EMBL" id="SBW22983.1"/>
    </source>
</evidence>
<reference evidence="3" key="1">
    <citation type="submission" date="2016-02" db="EMBL/GenBank/DDBJ databases">
        <authorList>
            <person name="Wibberg D."/>
        </authorList>
    </citation>
    <scope>NUCLEOTIDE SEQUENCE [LARGE SCALE GENOMIC DNA]</scope>
</reference>
<dbReference type="AlphaFoldDB" id="A0A1C3NZJ1"/>
<evidence type="ECO:0000256" key="1">
    <source>
        <dbReference type="SAM" id="MobiDB-lite"/>
    </source>
</evidence>
<name>A0A1C3NZJ1_9ACTN</name>
<dbReference type="Proteomes" id="UP000199013">
    <property type="component" value="Unassembled WGS sequence"/>
</dbReference>
<feature type="compositionally biased region" description="Polar residues" evidence="1">
    <location>
        <begin position="83"/>
        <end position="94"/>
    </location>
</feature>
<evidence type="ECO:0000313" key="3">
    <source>
        <dbReference type="Proteomes" id="UP000199013"/>
    </source>
</evidence>
<gene>
    <name evidence="2" type="ORF">FDG2_3391</name>
</gene>
<dbReference type="EMBL" id="FLUV01001419">
    <property type="protein sequence ID" value="SBW22983.1"/>
    <property type="molecule type" value="Genomic_DNA"/>
</dbReference>